<dbReference type="CDD" id="cd23509">
    <property type="entry name" value="Gnk2-like"/>
    <property type="match status" value="2"/>
</dbReference>
<organism evidence="4 5">
    <name type="scientific">Hibiscus sabdariffa</name>
    <name type="common">roselle</name>
    <dbReference type="NCBI Taxonomy" id="183260"/>
    <lineage>
        <taxon>Eukaryota</taxon>
        <taxon>Viridiplantae</taxon>
        <taxon>Streptophyta</taxon>
        <taxon>Embryophyta</taxon>
        <taxon>Tracheophyta</taxon>
        <taxon>Spermatophyta</taxon>
        <taxon>Magnoliopsida</taxon>
        <taxon>eudicotyledons</taxon>
        <taxon>Gunneridae</taxon>
        <taxon>Pentapetalae</taxon>
        <taxon>rosids</taxon>
        <taxon>malvids</taxon>
        <taxon>Malvales</taxon>
        <taxon>Malvaceae</taxon>
        <taxon>Malvoideae</taxon>
        <taxon>Hibiscus</taxon>
    </lineage>
</organism>
<protein>
    <recommendedName>
        <fullName evidence="3">Gnk2-homologous domain-containing protein</fullName>
    </recommendedName>
</protein>
<evidence type="ECO:0000313" key="5">
    <source>
        <dbReference type="Proteomes" id="UP001472677"/>
    </source>
</evidence>
<dbReference type="Proteomes" id="UP001472677">
    <property type="component" value="Unassembled WGS sequence"/>
</dbReference>
<gene>
    <name evidence="4" type="ORF">V6N12_063016</name>
</gene>
<evidence type="ECO:0000256" key="1">
    <source>
        <dbReference type="ARBA" id="ARBA00022729"/>
    </source>
</evidence>
<reference evidence="4 5" key="1">
    <citation type="journal article" date="2024" name="G3 (Bethesda)">
        <title>Genome assembly of Hibiscus sabdariffa L. provides insights into metabolisms of medicinal natural products.</title>
        <authorList>
            <person name="Kim T."/>
        </authorList>
    </citation>
    <scope>NUCLEOTIDE SEQUENCE [LARGE SCALE GENOMIC DNA]</scope>
    <source>
        <strain evidence="4">TK-2024</strain>
        <tissue evidence="4">Old leaves</tissue>
    </source>
</reference>
<evidence type="ECO:0000256" key="2">
    <source>
        <dbReference type="ARBA" id="ARBA00022737"/>
    </source>
</evidence>
<dbReference type="PANTHER" id="PTHR32099">
    <property type="entry name" value="CYSTEINE-RICH REPEAT SECRETORY PROTEIN"/>
    <property type="match status" value="1"/>
</dbReference>
<proteinExistence type="predicted"/>
<dbReference type="InterPro" id="IPR038408">
    <property type="entry name" value="GNK2_sf"/>
</dbReference>
<dbReference type="Gene3D" id="3.30.430.20">
    <property type="entry name" value="Gnk2 domain, C-X8-C-X2-C motif"/>
    <property type="match status" value="2"/>
</dbReference>
<name>A0ABR2FAJ0_9ROSI</name>
<keyword evidence="1" id="KW-0732">Signal</keyword>
<dbReference type="InterPro" id="IPR002902">
    <property type="entry name" value="GNK2"/>
</dbReference>
<keyword evidence="5" id="KW-1185">Reference proteome</keyword>
<dbReference type="PANTHER" id="PTHR32099:SF92">
    <property type="entry name" value="CYSTEINE-RICH RECEPTOR-LIKE PROTEIN KINASE 11"/>
    <property type="match status" value="1"/>
</dbReference>
<comment type="caution">
    <text evidence="4">The sequence shown here is derived from an EMBL/GenBank/DDBJ whole genome shotgun (WGS) entry which is preliminary data.</text>
</comment>
<dbReference type="EMBL" id="JBBPBM010000007">
    <property type="protein sequence ID" value="KAK8575341.1"/>
    <property type="molecule type" value="Genomic_DNA"/>
</dbReference>
<keyword evidence="2" id="KW-0677">Repeat</keyword>
<accession>A0ABR2FAJ0</accession>
<sequence>MGISFVAAAPICYDTGNFTTNSTYGKNRDLILASLPPNVSASGGFFFNASIGQNPHKVYALGMCIQGDTSDRCSRCLNFAIHDLMASCPNQKEALSWGGDLLCLVRYADRSFYGNLEVEPTERGYNTLGITSNLAQFDTIWASLIDKLVSKASNGNSSLKYATGEADFTVFQRIYALMQCTPDLSRVQCSSCLWQTASDYDDCCHGQSGGYVRKPSCYLRWDLYPFYLPNASNTDPTSPPASIPGSPPIFTQGKFAFAR</sequence>
<evidence type="ECO:0000259" key="3">
    <source>
        <dbReference type="PROSITE" id="PS51473"/>
    </source>
</evidence>
<feature type="domain" description="Gnk2-homologous" evidence="3">
    <location>
        <begin position="118"/>
        <end position="226"/>
    </location>
</feature>
<dbReference type="Pfam" id="PF01657">
    <property type="entry name" value="Stress-antifung"/>
    <property type="match status" value="2"/>
</dbReference>
<evidence type="ECO:0000313" key="4">
    <source>
        <dbReference type="EMBL" id="KAK8575341.1"/>
    </source>
</evidence>
<feature type="domain" description="Gnk2-homologous" evidence="3">
    <location>
        <begin position="6"/>
        <end position="112"/>
    </location>
</feature>
<dbReference type="PROSITE" id="PS51473">
    <property type="entry name" value="GNK2"/>
    <property type="match status" value="2"/>
</dbReference>